<evidence type="ECO:0000259" key="3">
    <source>
        <dbReference type="Pfam" id="PF07423"/>
    </source>
</evidence>
<keyword evidence="2" id="KW-1133">Transmembrane helix</keyword>
<feature type="transmembrane region" description="Helical" evidence="2">
    <location>
        <begin position="21"/>
        <end position="43"/>
    </location>
</feature>
<organism evidence="4">
    <name type="scientific">Ornithinibacillus sp. 4-3</name>
    <dbReference type="NCBI Taxonomy" id="3231488"/>
    <lineage>
        <taxon>Bacteria</taxon>
        <taxon>Bacillati</taxon>
        <taxon>Bacillota</taxon>
        <taxon>Bacilli</taxon>
        <taxon>Bacillales</taxon>
        <taxon>Bacillaceae</taxon>
        <taxon>Ornithinibacillus</taxon>
    </lineage>
</organism>
<proteinExistence type="predicted"/>
<dbReference type="EMBL" id="CP162599">
    <property type="protein sequence ID" value="XDK31431.1"/>
    <property type="molecule type" value="Genomic_DNA"/>
</dbReference>
<gene>
    <name evidence="4" type="ORF">AB4Y30_10355</name>
</gene>
<dbReference type="Pfam" id="PF07423">
    <property type="entry name" value="DUF1510"/>
    <property type="match status" value="1"/>
</dbReference>
<name>A0AB39HN10_9BACI</name>
<keyword evidence="2" id="KW-0812">Transmembrane</keyword>
<feature type="region of interest" description="Disordered" evidence="1">
    <location>
        <begin position="49"/>
        <end position="123"/>
    </location>
</feature>
<feature type="domain" description="DUF1510" evidence="3">
    <location>
        <begin position="129"/>
        <end position="219"/>
    </location>
</feature>
<accession>A0AB39HN10</accession>
<sequence length="229" mass="26636">MDSQEIRGSRTDKMYKRRKNARAIYILLFIFIALLAVWVWMLATSDKDDAQENDENEIAALEDDESEANADAEDNEEEANQDNEADADDENEPGAEDEDNQEEPQDETNDDGRNLIENDPDDENVVETYAEEWDPLPTEQEEPHSINFDKESQDRNEIEEAITFVTDLNGDDMVVWWLENAGDQQIRATVSDSQETVINRVHLRWVDAEGWQPIKVEVLKENDQKWRFR</sequence>
<dbReference type="AlphaFoldDB" id="A0AB39HN10"/>
<reference evidence="4" key="1">
    <citation type="submission" date="2024-07" db="EMBL/GenBank/DDBJ databases">
        <title>Halotolerant mesophilic bacterium Ornithinibacillus sp. 4-3, sp. nov., isolated from soil.</title>
        <authorList>
            <person name="Sidarenka A.V."/>
            <person name="Guliayeva D.E."/>
            <person name="Leanovich S.I."/>
            <person name="Hileuskaya K.S."/>
            <person name="Akhremchuk A.E."/>
            <person name="Sikolenko M.A."/>
            <person name="Valentovich L.N."/>
        </authorList>
    </citation>
    <scope>NUCLEOTIDE SEQUENCE</scope>
    <source>
        <strain evidence="4">4-3</strain>
    </source>
</reference>
<evidence type="ECO:0000313" key="4">
    <source>
        <dbReference type="EMBL" id="XDK31431.1"/>
    </source>
</evidence>
<dbReference type="RefSeq" id="WP_368652158.1">
    <property type="nucleotide sequence ID" value="NZ_CP162599.1"/>
</dbReference>
<evidence type="ECO:0000256" key="2">
    <source>
        <dbReference type="SAM" id="Phobius"/>
    </source>
</evidence>
<dbReference type="InterPro" id="IPR009988">
    <property type="entry name" value="DUF1510"/>
</dbReference>
<keyword evidence="2" id="KW-0472">Membrane</keyword>
<protein>
    <submittedName>
        <fullName evidence="4">DUF1510 family protein</fullName>
    </submittedName>
</protein>
<feature type="compositionally biased region" description="Acidic residues" evidence="1">
    <location>
        <begin position="51"/>
        <end position="109"/>
    </location>
</feature>
<evidence type="ECO:0000256" key="1">
    <source>
        <dbReference type="SAM" id="MobiDB-lite"/>
    </source>
</evidence>